<evidence type="ECO:0000256" key="7">
    <source>
        <dbReference type="ARBA" id="ARBA00022984"/>
    </source>
</evidence>
<dbReference type="GO" id="GO:0005886">
    <property type="term" value="C:plasma membrane"/>
    <property type="evidence" value="ECO:0007669"/>
    <property type="project" value="TreeGrafter"/>
</dbReference>
<reference evidence="12 13" key="1">
    <citation type="journal article" date="2016" name="Nat. Commun.">
        <title>Thousands of microbial genomes shed light on interconnected biogeochemical processes in an aquifer system.</title>
        <authorList>
            <person name="Anantharaman K."/>
            <person name="Brown C.T."/>
            <person name="Hug L.A."/>
            <person name="Sharon I."/>
            <person name="Castelle C.J."/>
            <person name="Probst A.J."/>
            <person name="Thomas B.C."/>
            <person name="Singh A."/>
            <person name="Wilkins M.J."/>
            <person name="Karaoz U."/>
            <person name="Brodie E.L."/>
            <person name="Williams K.H."/>
            <person name="Hubbard S.S."/>
            <person name="Banfield J.F."/>
        </authorList>
    </citation>
    <scope>NUCLEOTIDE SEQUENCE [LARGE SCALE GENOMIC DNA]</scope>
</reference>
<proteinExistence type="predicted"/>
<dbReference type="GO" id="GO:0016757">
    <property type="term" value="F:glycosyltransferase activity"/>
    <property type="evidence" value="ECO:0007669"/>
    <property type="project" value="UniProtKB-KW"/>
</dbReference>
<dbReference type="PANTHER" id="PTHR30474">
    <property type="entry name" value="CELL CYCLE PROTEIN"/>
    <property type="match status" value="1"/>
</dbReference>
<keyword evidence="6" id="KW-0133">Cell shape</keyword>
<evidence type="ECO:0000313" key="13">
    <source>
        <dbReference type="Proteomes" id="UP000176329"/>
    </source>
</evidence>
<dbReference type="InterPro" id="IPR001182">
    <property type="entry name" value="FtsW/RodA"/>
</dbReference>
<dbReference type="GO" id="GO:0071555">
    <property type="term" value="P:cell wall organization"/>
    <property type="evidence" value="ECO:0007669"/>
    <property type="project" value="UniProtKB-KW"/>
</dbReference>
<dbReference type="GO" id="GO:0032153">
    <property type="term" value="C:cell division site"/>
    <property type="evidence" value="ECO:0007669"/>
    <property type="project" value="TreeGrafter"/>
</dbReference>
<evidence type="ECO:0000256" key="5">
    <source>
        <dbReference type="ARBA" id="ARBA00022692"/>
    </source>
</evidence>
<feature type="transmembrane region" description="Helical" evidence="11">
    <location>
        <begin position="327"/>
        <end position="350"/>
    </location>
</feature>
<keyword evidence="4" id="KW-0808">Transferase</keyword>
<dbReference type="GO" id="GO:0008360">
    <property type="term" value="P:regulation of cell shape"/>
    <property type="evidence" value="ECO:0007669"/>
    <property type="project" value="UniProtKB-KW"/>
</dbReference>
<dbReference type="GO" id="GO:0009252">
    <property type="term" value="P:peptidoglycan biosynthetic process"/>
    <property type="evidence" value="ECO:0007669"/>
    <property type="project" value="UniProtKB-KW"/>
</dbReference>
<evidence type="ECO:0000313" key="12">
    <source>
        <dbReference type="EMBL" id="OGH62916.1"/>
    </source>
</evidence>
<dbReference type="Proteomes" id="UP000176329">
    <property type="component" value="Unassembled WGS sequence"/>
</dbReference>
<feature type="transmembrane region" description="Helical" evidence="11">
    <location>
        <begin position="37"/>
        <end position="54"/>
    </location>
</feature>
<evidence type="ECO:0000256" key="2">
    <source>
        <dbReference type="ARBA" id="ARBA00022475"/>
    </source>
</evidence>
<evidence type="ECO:0000256" key="1">
    <source>
        <dbReference type="ARBA" id="ARBA00004141"/>
    </source>
</evidence>
<feature type="transmembrane region" description="Helical" evidence="11">
    <location>
        <begin position="173"/>
        <end position="191"/>
    </location>
</feature>
<comment type="subcellular location">
    <subcellularLocation>
        <location evidence="1">Membrane</location>
        <topology evidence="1">Multi-pass membrane protein</topology>
    </subcellularLocation>
</comment>
<keyword evidence="10" id="KW-0961">Cell wall biogenesis/degradation</keyword>
<feature type="transmembrane region" description="Helical" evidence="11">
    <location>
        <begin position="90"/>
        <end position="110"/>
    </location>
</feature>
<dbReference type="GO" id="GO:0015648">
    <property type="term" value="F:lipid-linked peptidoglycan transporter activity"/>
    <property type="evidence" value="ECO:0007669"/>
    <property type="project" value="TreeGrafter"/>
</dbReference>
<feature type="transmembrane region" description="Helical" evidence="11">
    <location>
        <begin position="293"/>
        <end position="315"/>
    </location>
</feature>
<dbReference type="EMBL" id="MFPV01000009">
    <property type="protein sequence ID" value="OGH62916.1"/>
    <property type="molecule type" value="Genomic_DNA"/>
</dbReference>
<evidence type="ECO:0000256" key="6">
    <source>
        <dbReference type="ARBA" id="ARBA00022960"/>
    </source>
</evidence>
<feature type="transmembrane region" description="Helical" evidence="11">
    <location>
        <begin position="261"/>
        <end position="281"/>
    </location>
</feature>
<dbReference type="Pfam" id="PF01098">
    <property type="entry name" value="FTSW_RODA_SPOVE"/>
    <property type="match status" value="1"/>
</dbReference>
<evidence type="ECO:0000256" key="3">
    <source>
        <dbReference type="ARBA" id="ARBA00022676"/>
    </source>
</evidence>
<feature type="transmembrane region" description="Helical" evidence="11">
    <location>
        <begin position="149"/>
        <end position="166"/>
    </location>
</feature>
<evidence type="ECO:0000256" key="4">
    <source>
        <dbReference type="ARBA" id="ARBA00022679"/>
    </source>
</evidence>
<evidence type="ECO:0000256" key="8">
    <source>
        <dbReference type="ARBA" id="ARBA00022989"/>
    </source>
</evidence>
<dbReference type="GO" id="GO:0051301">
    <property type="term" value="P:cell division"/>
    <property type="evidence" value="ECO:0007669"/>
    <property type="project" value="InterPro"/>
</dbReference>
<feature type="transmembrane region" description="Helical" evidence="11">
    <location>
        <begin position="66"/>
        <end position="84"/>
    </location>
</feature>
<keyword evidence="8 11" id="KW-1133">Transmembrane helix</keyword>
<keyword evidence="7" id="KW-0573">Peptidoglycan synthesis</keyword>
<feature type="transmembrane region" description="Helical" evidence="11">
    <location>
        <begin position="122"/>
        <end position="143"/>
    </location>
</feature>
<accession>A0A1F6LU87</accession>
<protein>
    <submittedName>
        <fullName evidence="12">Rod shape-determining protein RodA</fullName>
    </submittedName>
</protein>
<evidence type="ECO:0000256" key="9">
    <source>
        <dbReference type="ARBA" id="ARBA00023136"/>
    </source>
</evidence>
<dbReference type="AlphaFoldDB" id="A0A1F6LU87"/>
<dbReference type="NCBIfam" id="TIGR02210">
    <property type="entry name" value="rodA_shape"/>
    <property type="match status" value="1"/>
</dbReference>
<organism evidence="12 13">
    <name type="scientific">Candidatus Magasanikbacteria bacterium RIFCSPHIGHO2_01_FULL_50_8</name>
    <dbReference type="NCBI Taxonomy" id="1798674"/>
    <lineage>
        <taxon>Bacteria</taxon>
        <taxon>Candidatus Magasanikiibacteriota</taxon>
    </lineage>
</organism>
<dbReference type="InterPro" id="IPR011923">
    <property type="entry name" value="RodA/MrdB"/>
</dbReference>
<comment type="caution">
    <text evidence="12">The sequence shown here is derived from an EMBL/GenBank/DDBJ whole genome shotgun (WGS) entry which is preliminary data.</text>
</comment>
<dbReference type="PROSITE" id="PS00428">
    <property type="entry name" value="FTSW_RODA_SPOVE"/>
    <property type="match status" value="1"/>
</dbReference>
<evidence type="ECO:0000256" key="11">
    <source>
        <dbReference type="SAM" id="Phobius"/>
    </source>
</evidence>
<keyword evidence="2" id="KW-1003">Cell membrane</keyword>
<sequence>MDWLLFGAVSGVVVLGLLAIASVDLSYGTSFDLLRRQLLATAIGIVAVFIIARVHPEFFRATSRSWYFFGIALLIAVLVFGETIRGTKGWFQFAGFSFQPVELMKLALLVTLARIIDRRGRAFHTGLFFFGTALIAAIPIFLVMAQPDLGSALVLGALWLWLVFFVGTRRAFLTLLVTTIALGAVIGWFAFLKPYQKERLLAFVQPERDPLGTGYNVQQSIIAIGSGGFFGRGFAYGSQNQLSFLPERQTDFIFSVIGEELGFIGVTALFVCYALIGWRLVRRATAARDDFTLIMLMGCLGLWLIQIVVNLGGTMGLVPVTGITLPFVSYGGSSLIMNLVLLGMVESIAIHQRAA</sequence>
<dbReference type="InterPro" id="IPR018365">
    <property type="entry name" value="Cell_cycle_FtsW-rel_CS"/>
</dbReference>
<evidence type="ECO:0000256" key="10">
    <source>
        <dbReference type="ARBA" id="ARBA00023316"/>
    </source>
</evidence>
<name>A0A1F6LU87_9BACT</name>
<keyword evidence="3" id="KW-0328">Glycosyltransferase</keyword>
<keyword evidence="5 11" id="KW-0812">Transmembrane</keyword>
<gene>
    <name evidence="12" type="ORF">A2848_03065</name>
</gene>
<keyword evidence="9 11" id="KW-0472">Membrane</keyword>
<dbReference type="PANTHER" id="PTHR30474:SF1">
    <property type="entry name" value="PEPTIDOGLYCAN GLYCOSYLTRANSFERASE MRDB"/>
    <property type="match status" value="1"/>
</dbReference>